<feature type="transmembrane region" description="Helical" evidence="2">
    <location>
        <begin position="182"/>
        <end position="201"/>
    </location>
</feature>
<accession>A7HXU4</accession>
<dbReference type="InterPro" id="IPR036259">
    <property type="entry name" value="MFS_trans_sf"/>
</dbReference>
<dbReference type="Pfam" id="PF13347">
    <property type="entry name" value="MFS_2"/>
    <property type="match status" value="1"/>
</dbReference>
<dbReference type="PANTHER" id="PTHR11328:SF24">
    <property type="entry name" value="MAJOR FACILITATOR SUPERFAMILY (MFS) PROFILE DOMAIN-CONTAINING PROTEIN"/>
    <property type="match status" value="1"/>
</dbReference>
<dbReference type="GO" id="GO:0005886">
    <property type="term" value="C:plasma membrane"/>
    <property type="evidence" value="ECO:0007669"/>
    <property type="project" value="TreeGrafter"/>
</dbReference>
<dbReference type="HOGENOM" id="CLU_027408_8_0_5"/>
<feature type="transmembrane region" description="Helical" evidence="2">
    <location>
        <begin position="264"/>
        <end position="282"/>
    </location>
</feature>
<dbReference type="Proteomes" id="UP000006377">
    <property type="component" value="Chromosome"/>
</dbReference>
<dbReference type="InterPro" id="IPR039672">
    <property type="entry name" value="MFS_2"/>
</dbReference>
<sequence length="472" mass="52036">MEKHKVTRWQIAAFGLPSIPISALGLPIVVYLPPFYAHDMGLSLTVVGTVFMMARFWDVITDPVLGMVSDRFPSRWGRRRHWIVISAPLLLISAYMLFMPTPPVTWVYLAGWMFFLYIGWTLITISHMSWGAELSADYDERSTIQGMREFLLIFGMFTVLALPAIIESVSEAGAGGAEKVAAMGWFIIILLPITIGLAVWVTPEFPSAPHQQIPWKRAWGMIMRNRLLQRVLVADLLVNIAPAITGSLYIFFASHVMGLPKSASLLLLIYFIAGFVGIPAWIRMSHIAGKHKTLAIAMVYGAVTLPLVVFFPRGEFWWLFVGNSLYGVAYGAGSFLLRSIMADVIDTDYLETGQRRTGLYYSLLSMTAKVGAALAVGITYPLLDLIQFTPGGENSPETLNQFMALYVAMPALVMLAAAFVMWRFPLDRAAQLALRRKIEERDGKHRAHEASDAAAAVAAVGTAGGVIDPSGD</sequence>
<feature type="transmembrane region" description="Helical" evidence="2">
    <location>
        <begin position="81"/>
        <end position="100"/>
    </location>
</feature>
<protein>
    <submittedName>
        <fullName evidence="3">Major facilitator superfamily MFS_1</fullName>
    </submittedName>
</protein>
<dbReference type="RefSeq" id="WP_012112049.1">
    <property type="nucleotide sequence ID" value="NC_009719.1"/>
</dbReference>
<dbReference type="PANTHER" id="PTHR11328">
    <property type="entry name" value="MAJOR FACILITATOR SUPERFAMILY DOMAIN-CONTAINING PROTEIN"/>
    <property type="match status" value="1"/>
</dbReference>
<dbReference type="CDD" id="cd17332">
    <property type="entry name" value="MFS_MelB_like"/>
    <property type="match status" value="1"/>
</dbReference>
<dbReference type="eggNOG" id="COG2211">
    <property type="taxonomic scope" value="Bacteria"/>
</dbReference>
<feature type="transmembrane region" description="Helical" evidence="2">
    <location>
        <begin position="403"/>
        <end position="426"/>
    </location>
</feature>
<dbReference type="SUPFAM" id="SSF103473">
    <property type="entry name" value="MFS general substrate transporter"/>
    <property type="match status" value="1"/>
</dbReference>
<reference evidence="3 4" key="1">
    <citation type="journal article" date="2011" name="Stand. Genomic Sci.">
        <title>Complete genome sequence of Parvibaculum lavamentivorans type strain (DS-1(T)).</title>
        <authorList>
            <person name="Schleheck D."/>
            <person name="Weiss M."/>
            <person name="Pitluck S."/>
            <person name="Bruce D."/>
            <person name="Land M.L."/>
            <person name="Han S."/>
            <person name="Saunders E."/>
            <person name="Tapia R."/>
            <person name="Detter C."/>
            <person name="Brettin T."/>
            <person name="Han J."/>
            <person name="Woyke T."/>
            <person name="Goodwin L."/>
            <person name="Pennacchio L."/>
            <person name="Nolan M."/>
            <person name="Cook A.M."/>
            <person name="Kjelleberg S."/>
            <person name="Thomas T."/>
        </authorList>
    </citation>
    <scope>NUCLEOTIDE SEQUENCE [LARGE SCALE GENOMIC DNA]</scope>
    <source>
        <strain evidence="4">DS-1 / DSM 13023 / NCIMB 13966</strain>
    </source>
</reference>
<dbReference type="GO" id="GO:0015293">
    <property type="term" value="F:symporter activity"/>
    <property type="evidence" value="ECO:0007669"/>
    <property type="project" value="InterPro"/>
</dbReference>
<feature type="transmembrane region" description="Helical" evidence="2">
    <location>
        <begin position="40"/>
        <end position="60"/>
    </location>
</feature>
<dbReference type="GO" id="GO:0008643">
    <property type="term" value="P:carbohydrate transport"/>
    <property type="evidence" value="ECO:0007669"/>
    <property type="project" value="InterPro"/>
</dbReference>
<evidence type="ECO:0000256" key="2">
    <source>
        <dbReference type="SAM" id="Phobius"/>
    </source>
</evidence>
<keyword evidence="2" id="KW-0472">Membrane</keyword>
<dbReference type="Gene3D" id="1.20.1250.20">
    <property type="entry name" value="MFS general substrate transporter like domains"/>
    <property type="match status" value="2"/>
</dbReference>
<feature type="transmembrane region" description="Helical" evidence="2">
    <location>
        <begin position="150"/>
        <end position="170"/>
    </location>
</feature>
<feature type="transmembrane region" description="Helical" evidence="2">
    <location>
        <begin position="294"/>
        <end position="311"/>
    </location>
</feature>
<evidence type="ECO:0000313" key="4">
    <source>
        <dbReference type="Proteomes" id="UP000006377"/>
    </source>
</evidence>
<gene>
    <name evidence="3" type="ordered locus">Plav_3120</name>
</gene>
<keyword evidence="2" id="KW-0812">Transmembrane</keyword>
<keyword evidence="2" id="KW-1133">Transmembrane helix</keyword>
<feature type="transmembrane region" description="Helical" evidence="2">
    <location>
        <begin position="106"/>
        <end position="130"/>
    </location>
</feature>
<feature type="transmembrane region" description="Helical" evidence="2">
    <location>
        <begin position="12"/>
        <end position="34"/>
    </location>
</feature>
<name>A7HXU4_PARL1</name>
<proteinExistence type="inferred from homology"/>
<organism evidence="3 4">
    <name type="scientific">Parvibaculum lavamentivorans (strain DS-1 / DSM 13023 / NCIMB 13966)</name>
    <dbReference type="NCBI Taxonomy" id="402881"/>
    <lineage>
        <taxon>Bacteria</taxon>
        <taxon>Pseudomonadati</taxon>
        <taxon>Pseudomonadota</taxon>
        <taxon>Alphaproteobacteria</taxon>
        <taxon>Hyphomicrobiales</taxon>
        <taxon>Parvibaculaceae</taxon>
        <taxon>Parvibaculum</taxon>
    </lineage>
</organism>
<evidence type="ECO:0000256" key="1">
    <source>
        <dbReference type="ARBA" id="ARBA00009617"/>
    </source>
</evidence>
<feature type="transmembrane region" description="Helical" evidence="2">
    <location>
        <begin position="317"/>
        <end position="337"/>
    </location>
</feature>
<evidence type="ECO:0000313" key="3">
    <source>
        <dbReference type="EMBL" id="ABS64727.1"/>
    </source>
</evidence>
<comment type="similarity">
    <text evidence="1">Belongs to the sodium:galactoside symporter (TC 2.A.2) family.</text>
</comment>
<feature type="transmembrane region" description="Helical" evidence="2">
    <location>
        <begin position="231"/>
        <end position="252"/>
    </location>
</feature>
<feature type="transmembrane region" description="Helical" evidence="2">
    <location>
        <begin position="358"/>
        <end position="383"/>
    </location>
</feature>
<keyword evidence="4" id="KW-1185">Reference proteome</keyword>
<dbReference type="EMBL" id="CP000774">
    <property type="protein sequence ID" value="ABS64727.1"/>
    <property type="molecule type" value="Genomic_DNA"/>
</dbReference>
<dbReference type="STRING" id="402881.Plav_3120"/>
<dbReference type="AlphaFoldDB" id="A7HXU4"/>
<dbReference type="KEGG" id="pla:Plav_3120"/>